<keyword evidence="13" id="KW-1185">Reference proteome</keyword>
<keyword evidence="8" id="KW-1133">Transmembrane helix</keyword>
<keyword evidence="4" id="KW-1003">Cell membrane</keyword>
<keyword evidence="3" id="KW-0813">Transport</keyword>
<evidence type="ECO:0000256" key="5">
    <source>
        <dbReference type="ARBA" id="ARBA00022519"/>
    </source>
</evidence>
<dbReference type="AlphaFoldDB" id="A0A7Z0VJK4"/>
<evidence type="ECO:0000256" key="6">
    <source>
        <dbReference type="ARBA" id="ARBA00022692"/>
    </source>
</evidence>
<evidence type="ECO:0000313" key="12">
    <source>
        <dbReference type="EMBL" id="ODJ86645.1"/>
    </source>
</evidence>
<dbReference type="RefSeq" id="WP_069126799.1">
    <property type="nucleotide sequence ID" value="NZ_MARB01000019.1"/>
</dbReference>
<name>A0A7Z0VJK4_9GAMM</name>
<sequence length="317" mass="35238">MNIATQAQSYFNDWMSEKTAPKWLEKLLTKQLPVAVALILVLLISWRAADLTWSLIPAPEIQQKMQPQGVKSTPNTQRKTTSNQLDSVAKLHLFGVAGAAKTVKKIDTKAPETRLNLTLHGVFVADEAEKGEAIIGTSGNVQKYYKVGNAVMSGVTLQAVFEDRVVLLRNGQSEVLRFPKVSKPRTTTNTRGSTRATSRSSQTGFGPGAVTNSTSKNLKKYSDLLRNEPLKIFEFVRFVPVKSREGMKGYRILPQKNRELYNQLGVRPSDLVTSVNGIALSNDKEAMKLIEKLKDVRNIQVEIVRNGKPQTLNFDLN</sequence>
<protein>
    <submittedName>
        <fullName evidence="12">Type II secretion system protein C</fullName>
    </submittedName>
</protein>
<keyword evidence="6" id="KW-0812">Transmembrane</keyword>
<evidence type="ECO:0000259" key="11">
    <source>
        <dbReference type="Pfam" id="PF11356"/>
    </source>
</evidence>
<feature type="domain" description="Type II secretion system protein GspC N-terminal" evidence="11">
    <location>
        <begin position="39"/>
        <end position="178"/>
    </location>
</feature>
<dbReference type="InterPro" id="IPR024961">
    <property type="entry name" value="T2SS_GspC_N"/>
</dbReference>
<dbReference type="Pfam" id="PF11356">
    <property type="entry name" value="T2SSC"/>
    <property type="match status" value="1"/>
</dbReference>
<dbReference type="GO" id="GO:0015628">
    <property type="term" value="P:protein secretion by the type II secretion system"/>
    <property type="evidence" value="ECO:0007669"/>
    <property type="project" value="InterPro"/>
</dbReference>
<evidence type="ECO:0000256" key="1">
    <source>
        <dbReference type="ARBA" id="ARBA00004533"/>
    </source>
</evidence>
<evidence type="ECO:0000256" key="8">
    <source>
        <dbReference type="ARBA" id="ARBA00022989"/>
    </source>
</evidence>
<dbReference type="InterPro" id="IPR001639">
    <property type="entry name" value="T2SS_protein-GspC"/>
</dbReference>
<feature type="region of interest" description="Disordered" evidence="10">
    <location>
        <begin position="182"/>
        <end position="212"/>
    </location>
</feature>
<dbReference type="OrthoDB" id="1491375at2"/>
<evidence type="ECO:0000313" key="13">
    <source>
        <dbReference type="Proteomes" id="UP000094769"/>
    </source>
</evidence>
<keyword evidence="7" id="KW-0653">Protein transport</keyword>
<comment type="caution">
    <text evidence="12">The sequence shown here is derived from an EMBL/GenBank/DDBJ whole genome shotgun (WGS) entry which is preliminary data.</text>
</comment>
<comment type="similarity">
    <text evidence="2">Belongs to the GSP C family.</text>
</comment>
<evidence type="ECO:0000256" key="9">
    <source>
        <dbReference type="ARBA" id="ARBA00023136"/>
    </source>
</evidence>
<evidence type="ECO:0000256" key="10">
    <source>
        <dbReference type="SAM" id="MobiDB-lite"/>
    </source>
</evidence>
<dbReference type="Proteomes" id="UP000094769">
    <property type="component" value="Unassembled WGS sequence"/>
</dbReference>
<comment type="subcellular location">
    <subcellularLocation>
        <location evidence="1">Cell inner membrane</location>
    </subcellularLocation>
</comment>
<keyword evidence="9" id="KW-0472">Membrane</keyword>
<dbReference type="NCBIfam" id="TIGR01713">
    <property type="entry name" value="typeII_sec_gspC"/>
    <property type="match status" value="1"/>
</dbReference>
<proteinExistence type="inferred from homology"/>
<dbReference type="EMBL" id="MARB01000019">
    <property type="protein sequence ID" value="ODJ86645.1"/>
    <property type="molecule type" value="Genomic_DNA"/>
</dbReference>
<evidence type="ECO:0000256" key="3">
    <source>
        <dbReference type="ARBA" id="ARBA00022448"/>
    </source>
</evidence>
<keyword evidence="5" id="KW-0997">Cell inner membrane</keyword>
<dbReference type="GO" id="GO:0005886">
    <property type="term" value="C:plasma membrane"/>
    <property type="evidence" value="ECO:0007669"/>
    <property type="project" value="UniProtKB-SubCell"/>
</dbReference>
<dbReference type="Gene3D" id="2.30.42.10">
    <property type="match status" value="1"/>
</dbReference>
<accession>A0A7Z0VJK4</accession>
<evidence type="ECO:0000256" key="7">
    <source>
        <dbReference type="ARBA" id="ARBA00022927"/>
    </source>
</evidence>
<dbReference type="GO" id="GO:0015627">
    <property type="term" value="C:type II protein secretion system complex"/>
    <property type="evidence" value="ECO:0007669"/>
    <property type="project" value="InterPro"/>
</dbReference>
<evidence type="ECO:0000256" key="2">
    <source>
        <dbReference type="ARBA" id="ARBA00007986"/>
    </source>
</evidence>
<dbReference type="InterPro" id="IPR036034">
    <property type="entry name" value="PDZ_sf"/>
</dbReference>
<evidence type="ECO:0000256" key="4">
    <source>
        <dbReference type="ARBA" id="ARBA00022475"/>
    </source>
</evidence>
<gene>
    <name evidence="12" type="primary">epsC</name>
    <name evidence="12" type="ORF">CODIS_31280</name>
</gene>
<dbReference type="SUPFAM" id="SSF50156">
    <property type="entry name" value="PDZ domain-like"/>
    <property type="match status" value="1"/>
</dbReference>
<organism evidence="12 13">
    <name type="scientific">Candidatus Thiodiazotropha endolucinida</name>
    <dbReference type="NCBI Taxonomy" id="1655433"/>
    <lineage>
        <taxon>Bacteria</taxon>
        <taxon>Pseudomonadati</taxon>
        <taxon>Pseudomonadota</taxon>
        <taxon>Gammaproteobacteria</taxon>
        <taxon>Chromatiales</taxon>
        <taxon>Sedimenticolaceae</taxon>
        <taxon>Candidatus Thiodiazotropha</taxon>
    </lineage>
</organism>
<feature type="compositionally biased region" description="Low complexity" evidence="10">
    <location>
        <begin position="185"/>
        <end position="203"/>
    </location>
</feature>
<reference evidence="12 13" key="1">
    <citation type="submission" date="2016-06" db="EMBL/GenBank/DDBJ databases">
        <title>Genome sequence of endosymbiont of Candidatus Endolucinida thiodiazotropha.</title>
        <authorList>
            <person name="Poehlein A."/>
            <person name="Koenig S."/>
            <person name="Heiden S.E."/>
            <person name="Thuermer A."/>
            <person name="Voget S."/>
            <person name="Daniel R."/>
            <person name="Markert S."/>
            <person name="Gros O."/>
            <person name="Schweder T."/>
        </authorList>
    </citation>
    <scope>NUCLEOTIDE SEQUENCE [LARGE SCALE GENOMIC DNA]</scope>
    <source>
        <strain evidence="12 13">COS</strain>
    </source>
</reference>
<dbReference type="Gene3D" id="2.30.30.830">
    <property type="match status" value="1"/>
</dbReference>